<evidence type="ECO:0000256" key="7">
    <source>
        <dbReference type="ARBA" id="ARBA00023209"/>
    </source>
</evidence>
<protein>
    <recommendedName>
        <fullName evidence="12">Phosphatidylserine decarboxylase</fullName>
    </recommendedName>
</protein>
<evidence type="ECO:0000313" key="11">
    <source>
        <dbReference type="EMBL" id="QHT35012.1"/>
    </source>
</evidence>
<keyword evidence="6" id="KW-0865">Zymogen</keyword>
<dbReference type="GO" id="GO:0004609">
    <property type="term" value="F:phosphatidylserine decarboxylase activity"/>
    <property type="evidence" value="ECO:0007669"/>
    <property type="project" value="InterPro"/>
</dbReference>
<name>A0A6C0F1U4_9ZZZZ</name>
<evidence type="ECO:0000256" key="5">
    <source>
        <dbReference type="ARBA" id="ARBA00023136"/>
    </source>
</evidence>
<keyword evidence="3" id="KW-0210">Decarboxylase</keyword>
<evidence type="ECO:0000256" key="4">
    <source>
        <dbReference type="ARBA" id="ARBA00023098"/>
    </source>
</evidence>
<keyword evidence="9" id="KW-1208">Phospholipid metabolism</keyword>
<keyword evidence="4" id="KW-0443">Lipid metabolism</keyword>
<dbReference type="PANTHER" id="PTHR35809:SF1">
    <property type="entry name" value="ARCHAETIDYLSERINE DECARBOXYLASE PROENZYME-RELATED"/>
    <property type="match status" value="1"/>
</dbReference>
<proteinExistence type="predicted"/>
<evidence type="ECO:0000256" key="6">
    <source>
        <dbReference type="ARBA" id="ARBA00023145"/>
    </source>
</evidence>
<evidence type="ECO:0000256" key="2">
    <source>
        <dbReference type="ARBA" id="ARBA00022516"/>
    </source>
</evidence>
<evidence type="ECO:0000256" key="8">
    <source>
        <dbReference type="ARBA" id="ARBA00023239"/>
    </source>
</evidence>
<keyword evidence="2" id="KW-0444">Lipid biosynthesis</keyword>
<dbReference type="InterPro" id="IPR003817">
    <property type="entry name" value="PS_Dcarbxylase"/>
</dbReference>
<keyword evidence="10" id="KW-0670">Pyruvate</keyword>
<evidence type="ECO:0000256" key="9">
    <source>
        <dbReference type="ARBA" id="ARBA00023264"/>
    </source>
</evidence>
<keyword evidence="7" id="KW-0594">Phospholipid biosynthesis</keyword>
<evidence type="ECO:0000256" key="1">
    <source>
        <dbReference type="ARBA" id="ARBA00022475"/>
    </source>
</evidence>
<evidence type="ECO:0000256" key="3">
    <source>
        <dbReference type="ARBA" id="ARBA00022793"/>
    </source>
</evidence>
<dbReference type="Pfam" id="PF02666">
    <property type="entry name" value="PS_Dcarbxylase"/>
    <property type="match status" value="1"/>
</dbReference>
<accession>A0A6C0F1U4</accession>
<reference evidence="11" key="1">
    <citation type="journal article" date="2020" name="Nature">
        <title>Giant virus diversity and host interactions through global metagenomics.</title>
        <authorList>
            <person name="Schulz F."/>
            <person name="Roux S."/>
            <person name="Paez-Espino D."/>
            <person name="Jungbluth S."/>
            <person name="Walsh D.A."/>
            <person name="Denef V.J."/>
            <person name="McMahon K.D."/>
            <person name="Konstantinidis K.T."/>
            <person name="Eloe-Fadrosh E.A."/>
            <person name="Kyrpides N.C."/>
            <person name="Woyke T."/>
        </authorList>
    </citation>
    <scope>NUCLEOTIDE SEQUENCE</scope>
    <source>
        <strain evidence="11">GVMAG-M-3300009180-1</strain>
    </source>
</reference>
<keyword evidence="5" id="KW-0472">Membrane</keyword>
<sequence length="190" mass="21824">MQMVLAFIFVLFLVLVLSLSLLMFFYRFPTERKCVPSDKNKVYSPAYGRIMKITERADGTLYIAIFLSPLDIHYQFFPVSGIVKKIDYDHNGRFELAYELNKSNDNEKCIHVINNEYGDFTVYQIAGFLVRRISPYDSVGQTAVSGKCMGLIHFGSRVDIIIPQRHRFKLLVKEGEYVSGETTVLGHYDA</sequence>
<dbReference type="GO" id="GO:0008654">
    <property type="term" value="P:phospholipid biosynthetic process"/>
    <property type="evidence" value="ECO:0007669"/>
    <property type="project" value="UniProtKB-KW"/>
</dbReference>
<evidence type="ECO:0000256" key="10">
    <source>
        <dbReference type="ARBA" id="ARBA00023317"/>
    </source>
</evidence>
<keyword evidence="1" id="KW-1003">Cell membrane</keyword>
<keyword evidence="8" id="KW-0456">Lyase</keyword>
<organism evidence="11">
    <name type="scientific">viral metagenome</name>
    <dbReference type="NCBI Taxonomy" id="1070528"/>
    <lineage>
        <taxon>unclassified sequences</taxon>
        <taxon>metagenomes</taxon>
        <taxon>organismal metagenomes</taxon>
    </lineage>
</organism>
<dbReference type="AlphaFoldDB" id="A0A6C0F1U4"/>
<evidence type="ECO:0008006" key="12">
    <source>
        <dbReference type="Google" id="ProtNLM"/>
    </source>
</evidence>
<dbReference type="InterPro" id="IPR033175">
    <property type="entry name" value="PSD-A"/>
</dbReference>
<dbReference type="EMBL" id="MN739012">
    <property type="protein sequence ID" value="QHT35012.1"/>
    <property type="molecule type" value="Genomic_DNA"/>
</dbReference>
<dbReference type="PANTHER" id="PTHR35809">
    <property type="entry name" value="ARCHAETIDYLSERINE DECARBOXYLASE PROENZYME-RELATED"/>
    <property type="match status" value="1"/>
</dbReference>